<dbReference type="EMBL" id="SRLO01000912">
    <property type="protein sequence ID" value="TNN44325.1"/>
    <property type="molecule type" value="Genomic_DNA"/>
</dbReference>
<dbReference type="AlphaFoldDB" id="A0A4Z2FU21"/>
<dbReference type="Proteomes" id="UP000314294">
    <property type="component" value="Unassembled WGS sequence"/>
</dbReference>
<evidence type="ECO:0000313" key="1">
    <source>
        <dbReference type="EMBL" id="TNN44325.1"/>
    </source>
</evidence>
<name>A0A4Z2FU21_9TELE</name>
<accession>A0A4Z2FU21</accession>
<reference evidence="1 2" key="1">
    <citation type="submission" date="2019-03" db="EMBL/GenBank/DDBJ databases">
        <title>First draft genome of Liparis tanakae, snailfish: a comprehensive survey of snailfish specific genes.</title>
        <authorList>
            <person name="Kim W."/>
            <person name="Song I."/>
            <person name="Jeong J.-H."/>
            <person name="Kim D."/>
            <person name="Kim S."/>
            <person name="Ryu S."/>
            <person name="Song J.Y."/>
            <person name="Lee S.K."/>
        </authorList>
    </citation>
    <scope>NUCLEOTIDE SEQUENCE [LARGE SCALE GENOMIC DNA]</scope>
    <source>
        <tissue evidence="1">Muscle</tissue>
    </source>
</reference>
<gene>
    <name evidence="1" type="ORF">EYF80_045488</name>
</gene>
<keyword evidence="2" id="KW-1185">Reference proteome</keyword>
<proteinExistence type="predicted"/>
<organism evidence="1 2">
    <name type="scientific">Liparis tanakae</name>
    <name type="common">Tanaka's snailfish</name>
    <dbReference type="NCBI Taxonomy" id="230148"/>
    <lineage>
        <taxon>Eukaryota</taxon>
        <taxon>Metazoa</taxon>
        <taxon>Chordata</taxon>
        <taxon>Craniata</taxon>
        <taxon>Vertebrata</taxon>
        <taxon>Euteleostomi</taxon>
        <taxon>Actinopterygii</taxon>
        <taxon>Neopterygii</taxon>
        <taxon>Teleostei</taxon>
        <taxon>Neoteleostei</taxon>
        <taxon>Acanthomorphata</taxon>
        <taxon>Eupercaria</taxon>
        <taxon>Perciformes</taxon>
        <taxon>Cottioidei</taxon>
        <taxon>Cottales</taxon>
        <taxon>Liparidae</taxon>
        <taxon>Liparis</taxon>
    </lineage>
</organism>
<sequence length="71" mass="7971">MCDILQQPSLWKKVWSVSRVTLCLHGAPCGRHLTLQSLMDSLSSPLSVKHLAARRPRVALTRPISSNDDEY</sequence>
<evidence type="ECO:0000313" key="2">
    <source>
        <dbReference type="Proteomes" id="UP000314294"/>
    </source>
</evidence>
<protein>
    <submittedName>
        <fullName evidence="1">Uncharacterized protein</fullName>
    </submittedName>
</protein>
<comment type="caution">
    <text evidence="1">The sequence shown here is derived from an EMBL/GenBank/DDBJ whole genome shotgun (WGS) entry which is preliminary data.</text>
</comment>